<proteinExistence type="predicted"/>
<gene>
    <name evidence="9" type="ORF">SAMN05216587_103144</name>
</gene>
<dbReference type="GO" id="GO:0046872">
    <property type="term" value="F:metal ion binding"/>
    <property type="evidence" value="ECO:0007669"/>
    <property type="project" value="UniProtKB-KW"/>
</dbReference>
<dbReference type="Proteomes" id="UP000183843">
    <property type="component" value="Unassembled WGS sequence"/>
</dbReference>
<keyword evidence="2" id="KW-0004">4Fe-4S</keyword>
<evidence type="ECO:0000256" key="3">
    <source>
        <dbReference type="ARBA" id="ARBA00022723"/>
    </source>
</evidence>
<evidence type="ECO:0000256" key="6">
    <source>
        <dbReference type="ARBA" id="ARBA00023014"/>
    </source>
</evidence>
<dbReference type="Gene3D" id="3.30.70.20">
    <property type="match status" value="1"/>
</dbReference>
<keyword evidence="1" id="KW-0813">Transport</keyword>
<organism evidence="9 10">
    <name type="scientific">Selenomonas ruminantium</name>
    <dbReference type="NCBI Taxonomy" id="971"/>
    <lineage>
        <taxon>Bacteria</taxon>
        <taxon>Bacillati</taxon>
        <taxon>Bacillota</taxon>
        <taxon>Negativicutes</taxon>
        <taxon>Selenomonadales</taxon>
        <taxon>Selenomonadaceae</taxon>
        <taxon>Selenomonas</taxon>
    </lineage>
</organism>
<name>A0A1I0WPJ3_SELRU</name>
<reference evidence="9 10" key="1">
    <citation type="submission" date="2016-10" db="EMBL/GenBank/DDBJ databases">
        <authorList>
            <person name="de Groot N.N."/>
        </authorList>
    </citation>
    <scope>NUCLEOTIDE SEQUENCE [LARGE SCALE GENOMIC DNA]</scope>
    <source>
        <strain evidence="9 10">L14</strain>
    </source>
</reference>
<dbReference type="SUPFAM" id="SSF54862">
    <property type="entry name" value="4Fe-4S ferredoxins"/>
    <property type="match status" value="1"/>
</dbReference>
<evidence type="ECO:0000313" key="9">
    <source>
        <dbReference type="EMBL" id="SFA90070.1"/>
    </source>
</evidence>
<evidence type="ECO:0000259" key="8">
    <source>
        <dbReference type="PROSITE" id="PS51379"/>
    </source>
</evidence>
<keyword evidence="7" id="KW-0812">Transmembrane</keyword>
<dbReference type="InterPro" id="IPR017896">
    <property type="entry name" value="4Fe4S_Fe-S-bd"/>
</dbReference>
<dbReference type="EMBL" id="FOJX01000003">
    <property type="protein sequence ID" value="SFA90070.1"/>
    <property type="molecule type" value="Genomic_DNA"/>
</dbReference>
<dbReference type="PROSITE" id="PS51379">
    <property type="entry name" value="4FE4S_FER_2"/>
    <property type="match status" value="2"/>
</dbReference>
<dbReference type="Pfam" id="PF12837">
    <property type="entry name" value="Fer4_6"/>
    <property type="match status" value="1"/>
</dbReference>
<feature type="transmembrane region" description="Helical" evidence="7">
    <location>
        <begin position="63"/>
        <end position="88"/>
    </location>
</feature>
<keyword evidence="3" id="KW-0479">Metal-binding</keyword>
<dbReference type="PANTHER" id="PTHR30176">
    <property type="entry name" value="FERREDOXIN-TYPE PROTEIN NAPH"/>
    <property type="match status" value="1"/>
</dbReference>
<protein>
    <submittedName>
        <fullName evidence="9">Ferredoxin-type protein NapH</fullName>
    </submittedName>
</protein>
<feature type="domain" description="4Fe-4S ferredoxin-type" evidence="8">
    <location>
        <begin position="187"/>
        <end position="216"/>
    </location>
</feature>
<dbReference type="InterPro" id="IPR051684">
    <property type="entry name" value="Electron_Trans/Redox"/>
</dbReference>
<feature type="transmembrane region" description="Helical" evidence="7">
    <location>
        <begin position="140"/>
        <end position="162"/>
    </location>
</feature>
<feature type="transmembrane region" description="Helical" evidence="7">
    <location>
        <begin position="108"/>
        <end position="128"/>
    </location>
</feature>
<evidence type="ECO:0000256" key="2">
    <source>
        <dbReference type="ARBA" id="ARBA00022485"/>
    </source>
</evidence>
<keyword evidence="4" id="KW-0249">Electron transport</keyword>
<evidence type="ECO:0000256" key="7">
    <source>
        <dbReference type="SAM" id="Phobius"/>
    </source>
</evidence>
<evidence type="ECO:0000313" key="10">
    <source>
        <dbReference type="Proteomes" id="UP000183843"/>
    </source>
</evidence>
<evidence type="ECO:0000256" key="5">
    <source>
        <dbReference type="ARBA" id="ARBA00023004"/>
    </source>
</evidence>
<accession>A0A1I0WPJ3</accession>
<feature type="domain" description="4Fe-4S ferredoxin-type" evidence="8">
    <location>
        <begin position="219"/>
        <end position="243"/>
    </location>
</feature>
<sequence>MPVKIIRKIIQIFSIIILLLPIWYVDLFWYGTYISADLLGVALTDPLTALEITLAGKSIWTPLIISALPLTLIAVLGGRLFCSFVCPLNFLLELIPLKKKKSLQEKKLPLAALGITLMLSLMLSLPVFNTVSPIFALMRMLLFGIGIEMVVLLLVIGVAFIWGQKIWCRTLCPLGALYGLLGSRRRLVVRVDASKCTHCGKCAAVCSMGTAPERCNWEDSMLCTNCGDCIDVCKEGAIGYTLKGSPKE</sequence>
<keyword evidence="7" id="KW-1133">Transmembrane helix</keyword>
<dbReference type="GO" id="GO:0051539">
    <property type="term" value="F:4 iron, 4 sulfur cluster binding"/>
    <property type="evidence" value="ECO:0007669"/>
    <property type="project" value="UniProtKB-KW"/>
</dbReference>
<dbReference type="Pfam" id="PF12801">
    <property type="entry name" value="Fer4_5"/>
    <property type="match status" value="2"/>
</dbReference>
<keyword evidence="6" id="KW-0411">Iron-sulfur</keyword>
<feature type="transmembrane region" description="Helical" evidence="7">
    <location>
        <begin position="12"/>
        <end position="31"/>
    </location>
</feature>
<evidence type="ECO:0000256" key="1">
    <source>
        <dbReference type="ARBA" id="ARBA00022448"/>
    </source>
</evidence>
<dbReference type="RefSeq" id="WP_074814473.1">
    <property type="nucleotide sequence ID" value="NZ_FOJX01000003.1"/>
</dbReference>
<dbReference type="GO" id="GO:0005886">
    <property type="term" value="C:plasma membrane"/>
    <property type="evidence" value="ECO:0007669"/>
    <property type="project" value="TreeGrafter"/>
</dbReference>
<keyword evidence="7" id="KW-0472">Membrane</keyword>
<dbReference type="AlphaFoldDB" id="A0A1I0WPJ3"/>
<keyword evidence="5" id="KW-0408">Iron</keyword>
<dbReference type="PANTHER" id="PTHR30176:SF3">
    <property type="entry name" value="FERREDOXIN-TYPE PROTEIN NAPH"/>
    <property type="match status" value="1"/>
</dbReference>
<evidence type="ECO:0000256" key="4">
    <source>
        <dbReference type="ARBA" id="ARBA00022982"/>
    </source>
</evidence>